<name>A0A6J7EYP6_9ZZZZ</name>
<dbReference type="PROSITE" id="PS00061">
    <property type="entry name" value="ADH_SHORT"/>
    <property type="match status" value="1"/>
</dbReference>
<dbReference type="GO" id="GO:0016491">
    <property type="term" value="F:oxidoreductase activity"/>
    <property type="evidence" value="ECO:0007669"/>
    <property type="project" value="UniProtKB-KW"/>
</dbReference>
<dbReference type="PANTHER" id="PTHR24321">
    <property type="entry name" value="DEHYDROGENASES, SHORT CHAIN"/>
    <property type="match status" value="1"/>
</dbReference>
<dbReference type="AlphaFoldDB" id="A0A6J7EYP6"/>
<organism evidence="3">
    <name type="scientific">freshwater metagenome</name>
    <dbReference type="NCBI Taxonomy" id="449393"/>
    <lineage>
        <taxon>unclassified sequences</taxon>
        <taxon>metagenomes</taxon>
        <taxon>ecological metagenomes</taxon>
    </lineage>
</organism>
<dbReference type="EMBL" id="CAFBLP010000089">
    <property type="protein sequence ID" value="CAB4888356.1"/>
    <property type="molecule type" value="Genomic_DNA"/>
</dbReference>
<dbReference type="InterPro" id="IPR036291">
    <property type="entry name" value="NAD(P)-bd_dom_sf"/>
</dbReference>
<dbReference type="PRINTS" id="PR00080">
    <property type="entry name" value="SDRFAMILY"/>
</dbReference>
<accession>A0A6J7EYP6</accession>
<evidence type="ECO:0000313" key="3">
    <source>
        <dbReference type="EMBL" id="CAB4888356.1"/>
    </source>
</evidence>
<dbReference type="FunFam" id="3.40.50.720:FF:000084">
    <property type="entry name" value="Short-chain dehydrogenase reductase"/>
    <property type="match status" value="1"/>
</dbReference>
<dbReference type="Gene3D" id="3.40.50.720">
    <property type="entry name" value="NAD(P)-binding Rossmann-like Domain"/>
    <property type="match status" value="1"/>
</dbReference>
<dbReference type="InterPro" id="IPR020904">
    <property type="entry name" value="Sc_DH/Rdtase_CS"/>
</dbReference>
<evidence type="ECO:0000256" key="1">
    <source>
        <dbReference type="ARBA" id="ARBA00006484"/>
    </source>
</evidence>
<reference evidence="3" key="1">
    <citation type="submission" date="2020-05" db="EMBL/GenBank/DDBJ databases">
        <authorList>
            <person name="Chiriac C."/>
            <person name="Salcher M."/>
            <person name="Ghai R."/>
            <person name="Kavagutti S V."/>
        </authorList>
    </citation>
    <scope>NUCLEOTIDE SEQUENCE</scope>
</reference>
<dbReference type="PANTHER" id="PTHR24321:SF8">
    <property type="entry name" value="ESTRADIOL 17-BETA-DEHYDROGENASE 8-RELATED"/>
    <property type="match status" value="1"/>
</dbReference>
<dbReference type="InterPro" id="IPR002347">
    <property type="entry name" value="SDR_fam"/>
</dbReference>
<proteinExistence type="inferred from homology"/>
<dbReference type="SUPFAM" id="SSF51735">
    <property type="entry name" value="NAD(P)-binding Rossmann-fold domains"/>
    <property type="match status" value="1"/>
</dbReference>
<evidence type="ECO:0000256" key="2">
    <source>
        <dbReference type="ARBA" id="ARBA00023002"/>
    </source>
</evidence>
<dbReference type="CDD" id="cd05233">
    <property type="entry name" value="SDR_c"/>
    <property type="match status" value="1"/>
</dbReference>
<dbReference type="Pfam" id="PF13561">
    <property type="entry name" value="adh_short_C2"/>
    <property type="match status" value="1"/>
</dbReference>
<protein>
    <submittedName>
        <fullName evidence="3">Unannotated protein</fullName>
    </submittedName>
</protein>
<gene>
    <name evidence="3" type="ORF">UFOPK3376_02587</name>
</gene>
<dbReference type="PRINTS" id="PR00081">
    <property type="entry name" value="GDHRDH"/>
</dbReference>
<sequence>MITGAGSGIGRAAAELFVSRGCQVVAVDVNAEALEWAADNVQVICVAGDVSAASTNTAMVDAALHTWGRLDIAVLNAGTVGGPGFEADGAIERFDRLLAVNLRSVALGIRHCAPAIRLTGADGAIVATASTSGMGGDPGNWAYNASKAGVINLVRAAAIDYAVQGIRINAVAPGPTETGMTQGLRGLPELHRAMARRVPMQRWGEPCELAEAIWFLASPAASFITGVTLPVDGGLSASAGHFDLPSAP</sequence>
<keyword evidence="2" id="KW-0560">Oxidoreductase</keyword>
<comment type="similarity">
    <text evidence="1">Belongs to the short-chain dehydrogenases/reductases (SDR) family.</text>
</comment>